<comment type="catalytic activity">
    <reaction evidence="10 11">
        <text>protoporphyrinogen IX + 3 O2 = protoporphyrin IX + 3 H2O2</text>
        <dbReference type="Rhea" id="RHEA:25576"/>
        <dbReference type="ChEBI" id="CHEBI:15379"/>
        <dbReference type="ChEBI" id="CHEBI:16240"/>
        <dbReference type="ChEBI" id="CHEBI:57306"/>
        <dbReference type="ChEBI" id="CHEBI:57307"/>
        <dbReference type="EC" id="1.3.3.4"/>
    </reaction>
</comment>
<dbReference type="GO" id="GO:0006782">
    <property type="term" value="P:protoporphyrinogen IX biosynthetic process"/>
    <property type="evidence" value="ECO:0007669"/>
    <property type="project" value="UniProtKB-UniRule"/>
</dbReference>
<keyword evidence="14" id="KW-1185">Reference proteome</keyword>
<dbReference type="InterPro" id="IPR036188">
    <property type="entry name" value="FAD/NAD-bd_sf"/>
</dbReference>
<gene>
    <name evidence="13" type="ORF">N7472_003037</name>
</gene>
<dbReference type="InterPro" id="IPR002937">
    <property type="entry name" value="Amino_oxidase"/>
</dbReference>
<comment type="pathway">
    <text evidence="2 11">Porphyrin-containing compound metabolism; protoporphyrin-IX biosynthesis; protoporphyrin-IX from protoporphyrinogen-IX: step 1/1.</text>
</comment>
<dbReference type="EC" id="1.3.3.4" evidence="4 11"/>
<accession>A0A9W9MSH6</accession>
<dbReference type="InterPro" id="IPR004572">
    <property type="entry name" value="Protoporphyrinogen_oxidase"/>
</dbReference>
<protein>
    <recommendedName>
        <fullName evidence="4 11">Protoporphyrinogen oxidase</fullName>
        <ecNumber evidence="4 11">1.3.3.4</ecNumber>
    </recommendedName>
</protein>
<dbReference type="PANTHER" id="PTHR42923:SF3">
    <property type="entry name" value="PROTOPORPHYRINOGEN OXIDASE"/>
    <property type="match status" value="1"/>
</dbReference>
<evidence type="ECO:0000256" key="4">
    <source>
        <dbReference type="ARBA" id="ARBA00012867"/>
    </source>
</evidence>
<dbReference type="SUPFAM" id="SSF51905">
    <property type="entry name" value="FAD/NAD(P)-binding domain"/>
    <property type="match status" value="1"/>
</dbReference>
<dbReference type="NCBIfam" id="TIGR00562">
    <property type="entry name" value="proto_IX_ox"/>
    <property type="match status" value="1"/>
</dbReference>
<keyword evidence="6 11" id="KW-0274">FAD</keyword>
<evidence type="ECO:0000256" key="3">
    <source>
        <dbReference type="ARBA" id="ARBA00010551"/>
    </source>
</evidence>
<keyword evidence="9 11" id="KW-0627">Porphyrin biosynthesis</keyword>
<evidence type="ECO:0000256" key="5">
    <source>
        <dbReference type="ARBA" id="ARBA00022630"/>
    </source>
</evidence>
<comment type="cofactor">
    <cofactor evidence="11">
        <name>FAD</name>
        <dbReference type="ChEBI" id="CHEBI:57692"/>
    </cofactor>
    <text evidence="11">Binds 1 FAD per subunit.</text>
</comment>
<dbReference type="SUPFAM" id="SSF54373">
    <property type="entry name" value="FAD-linked reductases, C-terminal domain"/>
    <property type="match status" value="1"/>
</dbReference>
<dbReference type="Pfam" id="PF01593">
    <property type="entry name" value="Amino_oxidase"/>
    <property type="match status" value="1"/>
</dbReference>
<name>A0A9W9MSH6_9EURO</name>
<dbReference type="EMBL" id="JAPQKP010000002">
    <property type="protein sequence ID" value="KAJ5206589.1"/>
    <property type="molecule type" value="Genomic_DNA"/>
</dbReference>
<evidence type="ECO:0000259" key="12">
    <source>
        <dbReference type="Pfam" id="PF01593"/>
    </source>
</evidence>
<organism evidence="13 14">
    <name type="scientific">Penicillium cf. griseofulvum</name>
    <dbReference type="NCBI Taxonomy" id="2972120"/>
    <lineage>
        <taxon>Eukaryota</taxon>
        <taxon>Fungi</taxon>
        <taxon>Dikarya</taxon>
        <taxon>Ascomycota</taxon>
        <taxon>Pezizomycotina</taxon>
        <taxon>Eurotiomycetes</taxon>
        <taxon>Eurotiomycetidae</taxon>
        <taxon>Eurotiales</taxon>
        <taxon>Aspergillaceae</taxon>
        <taxon>Penicillium</taxon>
    </lineage>
</organism>
<sequence>MSFRVDYARRRLLTRISGGLQRPWAHRRRDFATAPQKEKPHVAILGGGITGLSAATDILSKGEPCRITILESQARLGGWITSEFVDVPGGKVLFEKGCRTLRPAGASGLATLAMIHHLGLEEELLTCSSDSAAATNRYVYYPDRLIRVPSSLAELPKFLLWEPLAKGIIPGILNDALKPYKSAVKGSDASVADVISDRLHPNLVNLVSAVLHGIYAGNVQTLGFNAIFPQLDYYMKQHGGIVRGMLYSMRRAWYDEVVLPLHDVLTMQQITRDWEARRDQRIEGHRMEERTAALQAAKRSSIYSFKKGIQQLSDKMEEVLRRDPQVSIETGCSVSSIQVDGIHGCGGLLVKTGANGETERHFTHVISTIPSTNLGELLCSDHIDIDMDEASREIKKILQLNRTVNVMVVNLWFAELHLLPVKGFGYLIPKDTPAGQNPECGLGVIFDSDALQGQDTVQGTKLTVMLGGHYWDKLPEKHLPSALDGISKARSLLARHLGITAEPMATCATMRRNCIPQYGTHHLSRMRTLRHALQDKYKGRLVLAGSSYDGVGVSDCIRSGVYASHSLHSTFKAGGGLGGGLFKSYTDPDDPGTFVSVSQKHLRWNFP</sequence>
<reference evidence="13" key="1">
    <citation type="submission" date="2022-11" db="EMBL/GenBank/DDBJ databases">
        <authorList>
            <person name="Petersen C."/>
        </authorList>
    </citation>
    <scope>NUCLEOTIDE SEQUENCE</scope>
    <source>
        <strain evidence="13">IBT 16849</strain>
    </source>
</reference>
<evidence type="ECO:0000256" key="1">
    <source>
        <dbReference type="ARBA" id="ARBA00002600"/>
    </source>
</evidence>
<comment type="function">
    <text evidence="1 11">Catalyzes the 6-electron oxidation of protoporphyrinogen-IX to form protoporphyrin-IX.</text>
</comment>
<proteinExistence type="inferred from homology"/>
<evidence type="ECO:0000256" key="9">
    <source>
        <dbReference type="ARBA" id="ARBA00023244"/>
    </source>
</evidence>
<evidence type="ECO:0000256" key="6">
    <source>
        <dbReference type="ARBA" id="ARBA00022827"/>
    </source>
</evidence>
<dbReference type="GO" id="GO:0004729">
    <property type="term" value="F:oxygen-dependent protoporphyrinogen oxidase activity"/>
    <property type="evidence" value="ECO:0007669"/>
    <property type="project" value="UniProtKB-UniRule"/>
</dbReference>
<comment type="subcellular location">
    <subcellularLocation>
        <location evidence="11">Mitochondrion inner membrane</location>
    </subcellularLocation>
</comment>
<evidence type="ECO:0000256" key="10">
    <source>
        <dbReference type="ARBA" id="ARBA00047554"/>
    </source>
</evidence>
<dbReference type="InterPro" id="IPR050464">
    <property type="entry name" value="Zeta_carotene_desat/Oxidored"/>
</dbReference>
<comment type="similarity">
    <text evidence="3 11">Belongs to the protoporphyrinogen/coproporphyrinogen oxidase family. Protoporphyrinogen oxidase subfamily.</text>
</comment>
<evidence type="ECO:0000313" key="14">
    <source>
        <dbReference type="Proteomes" id="UP001150879"/>
    </source>
</evidence>
<evidence type="ECO:0000256" key="7">
    <source>
        <dbReference type="ARBA" id="ARBA00023002"/>
    </source>
</evidence>
<keyword evidence="5 11" id="KW-0285">Flavoprotein</keyword>
<keyword evidence="8 11" id="KW-0350">Heme biosynthesis</keyword>
<dbReference type="PANTHER" id="PTHR42923">
    <property type="entry name" value="PROTOPORPHYRINOGEN OXIDASE"/>
    <property type="match status" value="1"/>
</dbReference>
<evidence type="ECO:0000256" key="11">
    <source>
        <dbReference type="RuleBase" id="RU367069"/>
    </source>
</evidence>
<dbReference type="GO" id="GO:0005743">
    <property type="term" value="C:mitochondrial inner membrane"/>
    <property type="evidence" value="ECO:0007669"/>
    <property type="project" value="UniProtKB-SubCell"/>
</dbReference>
<dbReference type="AlphaFoldDB" id="A0A9W9MSH6"/>
<dbReference type="Gene3D" id="3.50.50.60">
    <property type="entry name" value="FAD/NAD(P)-binding domain"/>
    <property type="match status" value="1"/>
</dbReference>
<evidence type="ECO:0000256" key="2">
    <source>
        <dbReference type="ARBA" id="ARBA00005073"/>
    </source>
</evidence>
<keyword evidence="7 11" id="KW-0560">Oxidoreductase</keyword>
<comment type="caution">
    <text evidence="13">The sequence shown here is derived from an EMBL/GenBank/DDBJ whole genome shotgun (WGS) entry which is preliminary data.</text>
</comment>
<reference evidence="13" key="2">
    <citation type="journal article" date="2023" name="IMA Fungus">
        <title>Comparative genomic study of the Penicillium genus elucidates a diverse pangenome and 15 lateral gene transfer events.</title>
        <authorList>
            <person name="Petersen C."/>
            <person name="Sorensen T."/>
            <person name="Nielsen M.R."/>
            <person name="Sondergaard T.E."/>
            <person name="Sorensen J.L."/>
            <person name="Fitzpatrick D.A."/>
            <person name="Frisvad J.C."/>
            <person name="Nielsen K.L."/>
        </authorList>
    </citation>
    <scope>NUCLEOTIDE SEQUENCE</scope>
    <source>
        <strain evidence="13">IBT 16849</strain>
    </source>
</reference>
<evidence type="ECO:0000256" key="8">
    <source>
        <dbReference type="ARBA" id="ARBA00023133"/>
    </source>
</evidence>
<dbReference type="Proteomes" id="UP001150879">
    <property type="component" value="Unassembled WGS sequence"/>
</dbReference>
<evidence type="ECO:0000313" key="13">
    <source>
        <dbReference type="EMBL" id="KAJ5206589.1"/>
    </source>
</evidence>
<feature type="domain" description="Amine oxidase" evidence="12">
    <location>
        <begin position="49"/>
        <end position="564"/>
    </location>
</feature>